<keyword evidence="19" id="KW-1185">Reference proteome</keyword>
<dbReference type="EMBL" id="PDNV01000002">
    <property type="protein sequence ID" value="PLC55373.1"/>
    <property type="molecule type" value="Genomic_DNA"/>
</dbReference>
<reference evidence="18 19" key="1">
    <citation type="submission" date="2017-10" db="EMBL/GenBank/DDBJ databases">
        <title>Two draft genome sequences of Pusillimonas sp. strains isolated from a nitrate- and radionuclide-contaminated groundwater in Russia.</title>
        <authorList>
            <person name="Grouzdev D.S."/>
            <person name="Tourova T.P."/>
            <person name="Goeva M.A."/>
            <person name="Babich T.L."/>
            <person name="Sokolova D.S."/>
            <person name="Abdullin R."/>
            <person name="Poltaraus A.B."/>
            <person name="Toshchakov S.V."/>
            <person name="Nazina T.N."/>
        </authorList>
    </citation>
    <scope>NUCLEOTIDE SEQUENCE [LARGE SCALE GENOMIC DNA]</scope>
    <source>
        <strain evidence="18 19">JR1/69-2-13</strain>
    </source>
</reference>
<feature type="domain" description="UvrD-like helicase C-terminal" evidence="17">
    <location>
        <begin position="508"/>
        <end position="778"/>
    </location>
</feature>
<dbReference type="OrthoDB" id="5905204at2"/>
<dbReference type="GO" id="GO:0000725">
    <property type="term" value="P:recombinational repair"/>
    <property type="evidence" value="ECO:0007669"/>
    <property type="project" value="TreeGrafter"/>
</dbReference>
<dbReference type="Pfam" id="PF00580">
    <property type="entry name" value="UvrD-helicase"/>
    <property type="match status" value="1"/>
</dbReference>
<keyword evidence="10" id="KW-0413">Isomerase</keyword>
<evidence type="ECO:0000256" key="7">
    <source>
        <dbReference type="ARBA" id="ARBA00022840"/>
    </source>
</evidence>
<dbReference type="Pfam" id="PF12705">
    <property type="entry name" value="PDDEXK_1"/>
    <property type="match status" value="1"/>
</dbReference>
<dbReference type="InterPro" id="IPR000212">
    <property type="entry name" value="DNA_helicase_UvrD/REP"/>
</dbReference>
<dbReference type="InterPro" id="IPR014016">
    <property type="entry name" value="UvrD-like_ATP-bd"/>
</dbReference>
<evidence type="ECO:0000256" key="13">
    <source>
        <dbReference type="ARBA" id="ARBA00034923"/>
    </source>
</evidence>
<dbReference type="Gene3D" id="3.90.320.10">
    <property type="match status" value="1"/>
</dbReference>
<dbReference type="GO" id="GO:0005829">
    <property type="term" value="C:cytosol"/>
    <property type="evidence" value="ECO:0007669"/>
    <property type="project" value="TreeGrafter"/>
</dbReference>
<organism evidence="18 19">
    <name type="scientific">Pollutimonas nitritireducens</name>
    <dbReference type="NCBI Taxonomy" id="2045209"/>
    <lineage>
        <taxon>Bacteria</taxon>
        <taxon>Pseudomonadati</taxon>
        <taxon>Pseudomonadota</taxon>
        <taxon>Betaproteobacteria</taxon>
        <taxon>Burkholderiales</taxon>
        <taxon>Alcaligenaceae</taxon>
        <taxon>Pollutimonas</taxon>
    </lineage>
</organism>
<protein>
    <recommendedName>
        <fullName evidence="12">DNA 3'-5' helicase</fullName>
        <ecNumber evidence="12">5.6.2.4</ecNumber>
    </recommendedName>
    <alternativeName>
        <fullName evidence="13">DNA 3'-5' helicase II</fullName>
    </alternativeName>
</protein>
<sequence length="1111" mass="122258">MPTKQPSDSAVRAVAIDPARSFIIQAPAGSGKTELLTDRILALLATVSRPEEIVAITFTRKAASEMHARVLGKLESGCGPCPPEPYKQRSWELAQKAMRRNDELGWNLLQYPARLSIRTIDSFCTYLVRAMPWLSSLGGLPGIVDNARDHYEAAAQATLAMADESDAVAKFISHLDVNRRSAQGLLADMLASRDHWLPLLASGSDVDQLLENLDKTIQSDLERLATAMPPGWASTLAPLVAQAAGVLAGKGSTADLCLLQDWQGELFDTDASCLMQWQALASVLLTKEGKLRRTVNIGQGFEPKSASKEEFLAWLRTVPETDPWVSALADICRAPCDGYSEEQQEILGVLLQVLWLAAAQLNVRFTEMAEVDFTEISRRALEALGQVDDPSDLLLALDTTIRHILVDEFQDTSQSQIQLLERLTSGWMAGDGRTLFLVGDPMQSIYRFRKAEVGLFLTVKEHGLGELRLTPLELKDNFRSQANLVDWVNRTCRPIFPKEDHPGLGAIRYTDSIAFNDGVNGLGVEFHPVWTLKQKQSDTANVAAGDAASTAESIAIQLAKEALVRHPDSEHPVAILVRARSHLDAIVHRLAQQNVPCRAVELVSLKSRQVVIDLAQLARALSHPADRLAWLSVLRSPLCGLGLNSLHTLFGSDLFSAVPSLLARWLAHDPDQDASLEESEAKRVRHATSVLLDAGNASGTVPFAAWLESCWQRLGGPAVYSSASDAADSEQFFRLIEELAPYGNLDPIELDDRLEKLYAAPNSTGRAVEVMTIHKSKGLEFDTVILAGLHRRPKADTAPLLRFEYGGGELLLGPIKHKVSDEHDPVSVYLAARDRQRGAFEADRLLYVAVTRARQQLHLIGVVELDDGMSIKPPESSSLLGRLWSYMVPPCVPDASDLAGEAGAFEESPRQRFLVRVPEQSLSAQIAPSILPQHMASWTWRPDAGHESVIGTVAHAWLERIGKDGIGNWSVDRIDECLPVFRKQLSRAGLAAAAVSDAVHVLRDTLAATLTSPKGQWLLWAARAHREWSLLDVSGRVSVIDLAISQESDWLVVDFKTGVPHADEAREAFADRMRERYREQIQRYCSHVSALDGRPARGALYFARADLWIDY</sequence>
<proteinExistence type="predicted"/>
<keyword evidence="6" id="KW-0269">Exonuclease</keyword>
<evidence type="ECO:0000256" key="11">
    <source>
        <dbReference type="ARBA" id="ARBA00034617"/>
    </source>
</evidence>
<evidence type="ECO:0000256" key="9">
    <source>
        <dbReference type="ARBA" id="ARBA00023204"/>
    </source>
</evidence>
<evidence type="ECO:0000256" key="8">
    <source>
        <dbReference type="ARBA" id="ARBA00023125"/>
    </source>
</evidence>
<feature type="binding site" evidence="15">
    <location>
        <begin position="26"/>
        <end position="33"/>
    </location>
    <ligand>
        <name>ATP</name>
        <dbReference type="ChEBI" id="CHEBI:30616"/>
    </ligand>
</feature>
<dbReference type="AlphaFoldDB" id="A0A2N4UK23"/>
<dbReference type="EC" id="5.6.2.4" evidence="12"/>
<evidence type="ECO:0000259" key="17">
    <source>
        <dbReference type="PROSITE" id="PS51217"/>
    </source>
</evidence>
<dbReference type="Gene3D" id="1.10.486.10">
    <property type="entry name" value="PCRA, domain 4"/>
    <property type="match status" value="1"/>
</dbReference>
<dbReference type="SUPFAM" id="SSF52540">
    <property type="entry name" value="P-loop containing nucleoside triphosphate hydrolases"/>
    <property type="match status" value="1"/>
</dbReference>
<dbReference type="GO" id="GO:0005524">
    <property type="term" value="F:ATP binding"/>
    <property type="evidence" value="ECO:0007669"/>
    <property type="project" value="UniProtKB-UniRule"/>
</dbReference>
<evidence type="ECO:0000256" key="4">
    <source>
        <dbReference type="ARBA" id="ARBA00022801"/>
    </source>
</evidence>
<evidence type="ECO:0000256" key="15">
    <source>
        <dbReference type="PROSITE-ProRule" id="PRU00560"/>
    </source>
</evidence>
<evidence type="ECO:0000256" key="6">
    <source>
        <dbReference type="ARBA" id="ARBA00022839"/>
    </source>
</evidence>
<dbReference type="InterPro" id="IPR038726">
    <property type="entry name" value="PDDEXK_AddAB-type"/>
</dbReference>
<dbReference type="GO" id="GO:0043138">
    <property type="term" value="F:3'-5' DNA helicase activity"/>
    <property type="evidence" value="ECO:0007669"/>
    <property type="project" value="UniProtKB-EC"/>
</dbReference>
<dbReference type="InterPro" id="IPR011335">
    <property type="entry name" value="Restrct_endonuc-II-like"/>
</dbReference>
<dbReference type="PROSITE" id="PS51217">
    <property type="entry name" value="UVRD_HELICASE_CTER"/>
    <property type="match status" value="1"/>
</dbReference>
<evidence type="ECO:0000313" key="18">
    <source>
        <dbReference type="EMBL" id="PLC55373.1"/>
    </source>
</evidence>
<dbReference type="InterPro" id="IPR011604">
    <property type="entry name" value="PDDEXK-like_dom_sf"/>
</dbReference>
<keyword evidence="5 15" id="KW-0347">Helicase</keyword>
<dbReference type="SUPFAM" id="SSF52980">
    <property type="entry name" value="Restriction endonuclease-like"/>
    <property type="match status" value="1"/>
</dbReference>
<dbReference type="Pfam" id="PF13361">
    <property type="entry name" value="UvrD_C"/>
    <property type="match status" value="2"/>
</dbReference>
<evidence type="ECO:0000256" key="14">
    <source>
        <dbReference type="ARBA" id="ARBA00048988"/>
    </source>
</evidence>
<evidence type="ECO:0000256" key="2">
    <source>
        <dbReference type="ARBA" id="ARBA00022741"/>
    </source>
</evidence>
<dbReference type="GO" id="GO:0033202">
    <property type="term" value="C:DNA helicase complex"/>
    <property type="evidence" value="ECO:0007669"/>
    <property type="project" value="TreeGrafter"/>
</dbReference>
<evidence type="ECO:0000256" key="12">
    <source>
        <dbReference type="ARBA" id="ARBA00034808"/>
    </source>
</evidence>
<dbReference type="Gene3D" id="3.40.50.300">
    <property type="entry name" value="P-loop containing nucleotide triphosphate hydrolases"/>
    <property type="match status" value="4"/>
</dbReference>
<comment type="catalytic activity">
    <reaction evidence="11">
        <text>Couples ATP hydrolysis with the unwinding of duplex DNA by translocating in the 3'-5' direction.</text>
        <dbReference type="EC" id="5.6.2.4"/>
    </reaction>
</comment>
<evidence type="ECO:0000256" key="3">
    <source>
        <dbReference type="ARBA" id="ARBA00022763"/>
    </source>
</evidence>
<dbReference type="RefSeq" id="WP_102068699.1">
    <property type="nucleotide sequence ID" value="NZ_PDNV01000002.1"/>
</dbReference>
<accession>A0A2N4UK23</accession>
<comment type="caution">
    <text evidence="18">The sequence shown here is derived from an EMBL/GenBank/DDBJ whole genome shotgun (WGS) entry which is preliminary data.</text>
</comment>
<evidence type="ECO:0000313" key="19">
    <source>
        <dbReference type="Proteomes" id="UP000234328"/>
    </source>
</evidence>
<dbReference type="GO" id="GO:0004527">
    <property type="term" value="F:exonuclease activity"/>
    <property type="evidence" value="ECO:0007669"/>
    <property type="project" value="UniProtKB-KW"/>
</dbReference>
<feature type="domain" description="UvrD-like helicase ATP-binding" evidence="16">
    <location>
        <begin position="5"/>
        <end position="481"/>
    </location>
</feature>
<evidence type="ECO:0000256" key="1">
    <source>
        <dbReference type="ARBA" id="ARBA00022722"/>
    </source>
</evidence>
<dbReference type="InterPro" id="IPR014017">
    <property type="entry name" value="DNA_helicase_UvrD-like_C"/>
</dbReference>
<name>A0A2N4UK23_9BURK</name>
<dbReference type="InterPro" id="IPR027417">
    <property type="entry name" value="P-loop_NTPase"/>
</dbReference>
<dbReference type="Proteomes" id="UP000234328">
    <property type="component" value="Unassembled WGS sequence"/>
</dbReference>
<comment type="catalytic activity">
    <reaction evidence="14">
        <text>ATP + H2O = ADP + phosphate + H(+)</text>
        <dbReference type="Rhea" id="RHEA:13065"/>
        <dbReference type="ChEBI" id="CHEBI:15377"/>
        <dbReference type="ChEBI" id="CHEBI:15378"/>
        <dbReference type="ChEBI" id="CHEBI:30616"/>
        <dbReference type="ChEBI" id="CHEBI:43474"/>
        <dbReference type="ChEBI" id="CHEBI:456216"/>
        <dbReference type="EC" id="5.6.2.4"/>
    </reaction>
</comment>
<keyword evidence="3" id="KW-0227">DNA damage</keyword>
<evidence type="ECO:0000259" key="16">
    <source>
        <dbReference type="PROSITE" id="PS51198"/>
    </source>
</evidence>
<dbReference type="GO" id="GO:0003677">
    <property type="term" value="F:DNA binding"/>
    <property type="evidence" value="ECO:0007669"/>
    <property type="project" value="UniProtKB-KW"/>
</dbReference>
<keyword evidence="1" id="KW-0540">Nuclease</keyword>
<gene>
    <name evidence="18" type="ORF">CR155_04010</name>
</gene>
<keyword evidence="7 15" id="KW-0067">ATP-binding</keyword>
<keyword evidence="9" id="KW-0234">DNA repair</keyword>
<evidence type="ECO:0000256" key="10">
    <source>
        <dbReference type="ARBA" id="ARBA00023235"/>
    </source>
</evidence>
<dbReference type="PANTHER" id="PTHR11070">
    <property type="entry name" value="UVRD / RECB / PCRA DNA HELICASE FAMILY MEMBER"/>
    <property type="match status" value="1"/>
</dbReference>
<keyword evidence="4 15" id="KW-0378">Hydrolase</keyword>
<dbReference type="PANTHER" id="PTHR11070:SF2">
    <property type="entry name" value="ATP-DEPENDENT DNA HELICASE SRS2"/>
    <property type="match status" value="1"/>
</dbReference>
<keyword evidence="8" id="KW-0238">DNA-binding</keyword>
<evidence type="ECO:0000256" key="5">
    <source>
        <dbReference type="ARBA" id="ARBA00022806"/>
    </source>
</evidence>
<keyword evidence="2 15" id="KW-0547">Nucleotide-binding</keyword>
<dbReference type="PROSITE" id="PS51198">
    <property type="entry name" value="UVRD_HELICASE_ATP_BIND"/>
    <property type="match status" value="1"/>
</dbReference>